<feature type="compositionally biased region" description="Low complexity" evidence="6">
    <location>
        <begin position="63"/>
        <end position="82"/>
    </location>
</feature>
<evidence type="ECO:0000256" key="2">
    <source>
        <dbReference type="ARBA" id="ARBA00022695"/>
    </source>
</evidence>
<evidence type="ECO:0000259" key="8">
    <source>
        <dbReference type="PROSITE" id="PS50994"/>
    </source>
</evidence>
<keyword evidence="10" id="KW-1185">Reference proteome</keyword>
<protein>
    <submittedName>
        <fullName evidence="9">MFS domain-containing protein</fullName>
    </submittedName>
</protein>
<feature type="region of interest" description="Disordered" evidence="6">
    <location>
        <begin position="1"/>
        <end position="82"/>
    </location>
</feature>
<feature type="domain" description="Integrase catalytic" evidence="8">
    <location>
        <begin position="1528"/>
        <end position="1692"/>
    </location>
</feature>
<evidence type="ECO:0000259" key="7">
    <source>
        <dbReference type="PROSITE" id="PS50013"/>
    </source>
</evidence>
<dbReference type="InterPro" id="IPR043502">
    <property type="entry name" value="DNA/RNA_pol_sf"/>
</dbReference>
<feature type="region of interest" description="Disordered" evidence="6">
    <location>
        <begin position="386"/>
        <end position="423"/>
    </location>
</feature>
<name>A0AAN7DC21_9FUNG</name>
<dbReference type="InterPro" id="IPR036397">
    <property type="entry name" value="RNaseH_sf"/>
</dbReference>
<dbReference type="Gene3D" id="2.40.50.40">
    <property type="match status" value="1"/>
</dbReference>
<dbReference type="Pfam" id="PF00078">
    <property type="entry name" value="RVT_1"/>
    <property type="match status" value="1"/>
</dbReference>
<accession>A0AAN7DC21</accession>
<dbReference type="Gene3D" id="1.10.340.70">
    <property type="match status" value="1"/>
</dbReference>
<dbReference type="SUPFAM" id="SSF53098">
    <property type="entry name" value="Ribonuclease H-like"/>
    <property type="match status" value="1"/>
</dbReference>
<evidence type="ECO:0000256" key="5">
    <source>
        <dbReference type="ARBA" id="ARBA00023268"/>
    </source>
</evidence>
<dbReference type="GO" id="GO:0005634">
    <property type="term" value="C:nucleus"/>
    <property type="evidence" value="ECO:0007669"/>
    <property type="project" value="UniProtKB-ARBA"/>
</dbReference>
<keyword evidence="4" id="KW-0255">Endonuclease</keyword>
<keyword evidence="4" id="KW-0378">Hydrolase</keyword>
<dbReference type="Pfam" id="PF17921">
    <property type="entry name" value="Integrase_H2C2"/>
    <property type="match status" value="1"/>
</dbReference>
<dbReference type="Proteomes" id="UP001304243">
    <property type="component" value="Unassembled WGS sequence"/>
</dbReference>
<dbReference type="SUPFAM" id="SSF56672">
    <property type="entry name" value="DNA/RNA polymerases"/>
    <property type="match status" value="1"/>
</dbReference>
<dbReference type="Gene3D" id="3.30.70.270">
    <property type="match status" value="2"/>
</dbReference>
<evidence type="ECO:0000313" key="10">
    <source>
        <dbReference type="Proteomes" id="UP001304243"/>
    </source>
</evidence>
<dbReference type="GO" id="GO:0004519">
    <property type="term" value="F:endonuclease activity"/>
    <property type="evidence" value="ECO:0007669"/>
    <property type="project" value="UniProtKB-KW"/>
</dbReference>
<dbReference type="SUPFAM" id="SSF50630">
    <property type="entry name" value="Acid proteases"/>
    <property type="match status" value="1"/>
</dbReference>
<feature type="compositionally biased region" description="Low complexity" evidence="6">
    <location>
        <begin position="604"/>
        <end position="614"/>
    </location>
</feature>
<dbReference type="RefSeq" id="XP_064680669.1">
    <property type="nucleotide sequence ID" value="XM_064825292.1"/>
</dbReference>
<keyword evidence="2" id="KW-0548">Nucleotidyltransferase</keyword>
<dbReference type="PANTHER" id="PTHR37984">
    <property type="entry name" value="PROTEIN CBG26694"/>
    <property type="match status" value="1"/>
</dbReference>
<keyword evidence="1" id="KW-0808">Transferase</keyword>
<dbReference type="InterPro" id="IPR000953">
    <property type="entry name" value="Chromo/chromo_shadow_dom"/>
</dbReference>
<dbReference type="PROSITE" id="PS50994">
    <property type="entry name" value="INTEGRASE"/>
    <property type="match status" value="1"/>
</dbReference>
<evidence type="ECO:0000256" key="6">
    <source>
        <dbReference type="SAM" id="MobiDB-lite"/>
    </source>
</evidence>
<dbReference type="InterPro" id="IPR001584">
    <property type="entry name" value="Integrase_cat-core"/>
</dbReference>
<dbReference type="CDD" id="cd00303">
    <property type="entry name" value="retropepsin_like"/>
    <property type="match status" value="1"/>
</dbReference>
<evidence type="ECO:0000256" key="4">
    <source>
        <dbReference type="ARBA" id="ARBA00022759"/>
    </source>
</evidence>
<dbReference type="InterPro" id="IPR012337">
    <property type="entry name" value="RNaseH-like_sf"/>
</dbReference>
<dbReference type="CDD" id="cd01647">
    <property type="entry name" value="RT_LTR"/>
    <property type="match status" value="1"/>
</dbReference>
<sequence>MSAQSTTTPPSSESKPAGNTELHPSDASATKAVDITGPSQFFLAETSQKLGGQAGEAPTTTASDAMDLDPPSSASSSSSDVDLQGRTDQLKLIVDNQLAEVQLLSTTLLLEQSEEARAQALARLIQLNTSIQSIIQIRDCLLASKATANDNLVSSAAASFGSSSVDGVKSNKSASVPVFFPNNLPAFQWVGMDEFDPKSPIFPTVDACLLKFEDVMFAYKMDFDKEYARLVPPMLSPEQRTWYGSFTSACTAPASWNDFKSAIKARYGISVLEERQRCASDLLSIQLLPGENVKAFLDRFTDLRRRSLDQAPSDYLLAKLFLDAIPWVVKDKINTIRQSKGIIDSYDVDIIVSIARESLSTMTANEIAAISAPAFARTAAGSAASQWAPVASPRRSHTMKASSSSTDGPAAVSRAGVSSGRVGKPHFKATKSCTFHHGKPHNHDTSECKLFLEELKNKGGANSMPTSNQASGRRYMMSLADAKASDRCRTCGAHNYSAGPHECNTAVRTGDAPTSTLHRFGMLRLQEGVVSSATTAGSTAIATASAVDPTVGSLSEAGAAKFCRYHPNSKTHSTDDCVELLQVIKKNPPRSQSRLAVETNGGRSAALSSSSISSPQAQPTTGNSVVVQEDQQSNNNSSESGSSLLVPAAVAKQSRHDQSDCHSAVEPMDIDLHTAVHAHKCKDNQRSILPVNKSNSLLIPLVVESHKVYGVLDTGCTFSICSPRFANQLGVQINRSVHGQVQLGHTDSVKPRIGTCSLKISYNKRSFIHTFEIFDFFTDSDDCPMLLGLDIMPDLQIGITGLASTWFEELGPRLPDPIDPDIEPNNDPYGSPAERAKAFKPIEQLLVENAAIDLATTHCNLPGAIVQLETIPGKVAYRAPYPIPVVYKEAVSKQLMEWERDGVIERSPSHNGWNSPLLVVAKKNSNGEYSFDKPRIVADVRLLNQILVSTDKYIMPRIDEIHARHSRAVMTSSIDIKSFFTSFLVDPRHRHKLTFTDPFTQTQWVHRKVCFGVNFMGNLAMRLISNLFTDMLDQVSLYIDDLGCLTYTDSLDEHVALVAEVIRRLTKANLQINQDKFVFAQRSTHVLGWSIIQNRLVPDARKLTNFHLWPIPTTGKQLMKYLGFCNYFRNVIPGYSELAAPLDALRNCKSLSGLWTDAHTKAFKSLQDALSSPVALSPVDFRYKLHVATDASATAIGGIIYYIKDGVVHYVVMASRKLSPSEMAYSTTKRELLAIVYMLTKYHKCLFGIEFVLHTDHRSLIWLQTQSTPNMMLLTWYEKLFFDYKYELVHIPGTRNLLPDALSRLFTSDDDEGGNNLGGGNRYNNQSIMLPEKKRKPTRKNKHGFTNAKESQVTQFSLAKPNHSNRTQFKRKKQFNNRKQLQQLSFGMPTELDPHYYSKELNDSNVDIFDASTYNMPSVSAQDLKNQLIADAKSSYNGSSGGQSDCNALISRAMKYADYMTPPKKDRLELVMRVHLLGHVGINSMEKILHNDYKVHWTNMRNDIATVTKDCHACQSHGIYQVGYHPPRSVLPDNVFDHIAIDLGDFATTSTSGNNFLLVIVDYFSRFTILRALPDKSPITVARALLSVCCLFGFPKRLTSDNGSEFVGAFMREFSQISGMDRLTSLPYAAQANGVVEAYVGISKRSIIKSLTHDAAEPEAWDEYLDVIQYAMNIQYARLHQSQPFAIMFGRAPNLFQDYTQLPNADQTPEDPTKEVIDARLQNIKDVVIPAIHKRIKETQLRDHERFEKHHKIIEEKYPINSKVMLFDPVRSTKLHPRWLGPYFIKNYTRNGSYTLADITGELLPRDVPTQHIRVVDFSDNHVTKGLLPRHYEVQAIVNHRVERKTGRMKFLVNWVGYPSSKDNTWQYESDFDSKRPIRDYWDRIAPDHKNPNRLLPNTVNKRKIYSRRKHAGPSVTLRYPSIPNSRNHNIQQ</sequence>
<dbReference type="GeneID" id="89949696"/>
<proteinExistence type="predicted"/>
<keyword evidence="5" id="KW-0511">Multifunctional enzyme</keyword>
<dbReference type="Pfam" id="PF00385">
    <property type="entry name" value="Chromo"/>
    <property type="match status" value="1"/>
</dbReference>
<dbReference type="InterPro" id="IPR016197">
    <property type="entry name" value="Chromo-like_dom_sf"/>
</dbReference>
<dbReference type="GO" id="GO:0003676">
    <property type="term" value="F:nucleic acid binding"/>
    <property type="evidence" value="ECO:0007669"/>
    <property type="project" value="InterPro"/>
</dbReference>
<dbReference type="InterPro" id="IPR050951">
    <property type="entry name" value="Retrovirus_Pol_polyprotein"/>
</dbReference>
<dbReference type="PANTHER" id="PTHR37984:SF5">
    <property type="entry name" value="PROTEIN NYNRIN-LIKE"/>
    <property type="match status" value="1"/>
</dbReference>
<dbReference type="InterPro" id="IPR000477">
    <property type="entry name" value="RT_dom"/>
</dbReference>
<dbReference type="GO" id="GO:0015074">
    <property type="term" value="P:DNA integration"/>
    <property type="evidence" value="ECO:0007669"/>
    <property type="project" value="InterPro"/>
</dbReference>
<keyword evidence="3" id="KW-0540">Nuclease</keyword>
<feature type="compositionally biased region" description="Low complexity" evidence="6">
    <location>
        <begin position="1"/>
        <end position="16"/>
    </location>
</feature>
<dbReference type="PROSITE" id="PS50013">
    <property type="entry name" value="CHROMO_2"/>
    <property type="match status" value="1"/>
</dbReference>
<evidence type="ECO:0000256" key="3">
    <source>
        <dbReference type="ARBA" id="ARBA00022722"/>
    </source>
</evidence>
<feature type="region of interest" description="Disordered" evidence="6">
    <location>
        <begin position="589"/>
        <end position="642"/>
    </location>
</feature>
<dbReference type="InterPro" id="IPR041588">
    <property type="entry name" value="Integrase_H2C2"/>
</dbReference>
<feature type="compositionally biased region" description="Polar residues" evidence="6">
    <location>
        <begin position="1923"/>
        <end position="1933"/>
    </location>
</feature>
<dbReference type="EMBL" id="JASEJX010000016">
    <property type="protein sequence ID" value="KAK4514003.1"/>
    <property type="molecule type" value="Genomic_DNA"/>
</dbReference>
<evidence type="ECO:0000313" key="9">
    <source>
        <dbReference type="EMBL" id="KAK4514003.1"/>
    </source>
</evidence>
<dbReference type="InterPro" id="IPR021109">
    <property type="entry name" value="Peptidase_aspartic_dom_sf"/>
</dbReference>
<dbReference type="Pfam" id="PF17919">
    <property type="entry name" value="RT_RNaseH_2"/>
    <property type="match status" value="1"/>
</dbReference>
<dbReference type="Gene3D" id="3.10.10.10">
    <property type="entry name" value="HIV Type 1 Reverse Transcriptase, subunit A, domain 1"/>
    <property type="match status" value="1"/>
</dbReference>
<dbReference type="InterPro" id="IPR043128">
    <property type="entry name" value="Rev_trsase/Diguanyl_cyclase"/>
</dbReference>
<evidence type="ECO:0000256" key="1">
    <source>
        <dbReference type="ARBA" id="ARBA00022679"/>
    </source>
</evidence>
<dbReference type="InterPro" id="IPR041577">
    <property type="entry name" value="RT_RNaseH_2"/>
</dbReference>
<dbReference type="CDD" id="cd09274">
    <property type="entry name" value="RNase_HI_RT_Ty3"/>
    <property type="match status" value="1"/>
</dbReference>
<feature type="region of interest" description="Disordered" evidence="6">
    <location>
        <begin position="1907"/>
        <end position="1933"/>
    </location>
</feature>
<dbReference type="SMART" id="SM00298">
    <property type="entry name" value="CHROMO"/>
    <property type="match status" value="1"/>
</dbReference>
<gene>
    <name evidence="9" type="ORF">ATC70_006010</name>
</gene>
<feature type="compositionally biased region" description="Low complexity" evidence="6">
    <location>
        <begin position="623"/>
        <end position="642"/>
    </location>
</feature>
<reference evidence="9 10" key="1">
    <citation type="submission" date="2022-11" db="EMBL/GenBank/DDBJ databases">
        <title>Mucor velutinosus strain NIH1002 WGS.</title>
        <authorList>
            <person name="Subramanian P."/>
            <person name="Mullikin J.C."/>
            <person name="Segre J.A."/>
            <person name="Zelazny A.M."/>
        </authorList>
    </citation>
    <scope>NUCLEOTIDE SEQUENCE [LARGE SCALE GENOMIC DNA]</scope>
    <source>
        <strain evidence="9 10">NIH1002</strain>
    </source>
</reference>
<feature type="domain" description="Chromo" evidence="7">
    <location>
        <begin position="1832"/>
        <end position="1893"/>
    </location>
</feature>
<dbReference type="SUPFAM" id="SSF54160">
    <property type="entry name" value="Chromo domain-like"/>
    <property type="match status" value="1"/>
</dbReference>
<dbReference type="InterPro" id="IPR023780">
    <property type="entry name" value="Chromo_domain"/>
</dbReference>
<dbReference type="Pfam" id="PF00665">
    <property type="entry name" value="rve"/>
    <property type="match status" value="1"/>
</dbReference>
<dbReference type="GO" id="GO:0016779">
    <property type="term" value="F:nucleotidyltransferase activity"/>
    <property type="evidence" value="ECO:0007669"/>
    <property type="project" value="UniProtKB-KW"/>
</dbReference>
<dbReference type="Gene3D" id="2.40.70.10">
    <property type="entry name" value="Acid Proteases"/>
    <property type="match status" value="1"/>
</dbReference>
<comment type="caution">
    <text evidence="9">The sequence shown here is derived from an EMBL/GenBank/DDBJ whole genome shotgun (WGS) entry which is preliminary data.</text>
</comment>
<dbReference type="Gene3D" id="3.30.420.10">
    <property type="entry name" value="Ribonuclease H-like superfamily/Ribonuclease H"/>
    <property type="match status" value="1"/>
</dbReference>
<organism evidence="9 10">
    <name type="scientific">Mucor velutinosus</name>
    <dbReference type="NCBI Taxonomy" id="708070"/>
    <lineage>
        <taxon>Eukaryota</taxon>
        <taxon>Fungi</taxon>
        <taxon>Fungi incertae sedis</taxon>
        <taxon>Mucoromycota</taxon>
        <taxon>Mucoromycotina</taxon>
        <taxon>Mucoromycetes</taxon>
        <taxon>Mucorales</taxon>
        <taxon>Mucorineae</taxon>
        <taxon>Mucoraceae</taxon>
        <taxon>Mucor</taxon>
    </lineage>
</organism>